<keyword evidence="2" id="KW-1133">Transmembrane helix</keyword>
<keyword evidence="2" id="KW-0472">Membrane</keyword>
<name>X1VTS5_9ZZZZ</name>
<comment type="caution">
    <text evidence="3">The sequence shown here is derived from an EMBL/GenBank/DDBJ whole genome shotgun (WGS) entry which is preliminary data.</text>
</comment>
<dbReference type="InterPro" id="IPR010090">
    <property type="entry name" value="Phage_tape_meas"/>
</dbReference>
<evidence type="ECO:0000256" key="2">
    <source>
        <dbReference type="SAM" id="Phobius"/>
    </source>
</evidence>
<proteinExistence type="predicted"/>
<dbReference type="EMBL" id="BARW01032455">
    <property type="protein sequence ID" value="GAJ13440.1"/>
    <property type="molecule type" value="Genomic_DNA"/>
</dbReference>
<keyword evidence="2" id="KW-0812">Transmembrane</keyword>
<feature type="non-terminal residue" evidence="3">
    <location>
        <position position="1"/>
    </location>
</feature>
<reference evidence="3" key="1">
    <citation type="journal article" date="2014" name="Front. Microbiol.">
        <title>High frequency of phylogenetically diverse reductive dehalogenase-homologous genes in deep subseafloor sedimentary metagenomes.</title>
        <authorList>
            <person name="Kawai M."/>
            <person name="Futagami T."/>
            <person name="Toyoda A."/>
            <person name="Takaki Y."/>
            <person name="Nishi S."/>
            <person name="Hori S."/>
            <person name="Arai W."/>
            <person name="Tsubouchi T."/>
            <person name="Morono Y."/>
            <person name="Uchiyama I."/>
            <person name="Ito T."/>
            <person name="Fujiyama A."/>
            <person name="Inagaki F."/>
            <person name="Takami H."/>
        </authorList>
    </citation>
    <scope>NUCLEOTIDE SEQUENCE</scope>
    <source>
        <strain evidence="3">Expedition CK06-06</strain>
    </source>
</reference>
<organism evidence="3">
    <name type="scientific">marine sediment metagenome</name>
    <dbReference type="NCBI Taxonomy" id="412755"/>
    <lineage>
        <taxon>unclassified sequences</taxon>
        <taxon>metagenomes</taxon>
        <taxon>ecological metagenomes</taxon>
    </lineage>
</organism>
<dbReference type="NCBIfam" id="TIGR01760">
    <property type="entry name" value="tape_meas_TP901"/>
    <property type="match status" value="1"/>
</dbReference>
<sequence length="242" mass="25816">QSDTLNFKLDQLKSMFNVIRVTIGEALIPAIEDITTKVMAAIIKVKEWTEANKPLTESLVKWGAGVSGVMLVLGPLMMMLPGLVIALPKIAGAIKGISLAIAGAIGGLALLSPPVAGAILLTLAVYDIYTKVVKVLKEGGGILKESKRIREAEAGAIEAQSKALEKLQEAYNLTEEDVKRCMDAHKITDGVMQKIKNTTRELSEEKYGLVEALGDVSEYIGKERASLEELDSAIAVSIITGG</sequence>
<feature type="transmembrane region" description="Helical" evidence="2">
    <location>
        <begin position="62"/>
        <end position="87"/>
    </location>
</feature>
<dbReference type="AlphaFoldDB" id="X1VTS5"/>
<keyword evidence="1" id="KW-0175">Coiled coil</keyword>
<evidence type="ECO:0000313" key="3">
    <source>
        <dbReference type="EMBL" id="GAJ13440.1"/>
    </source>
</evidence>
<evidence type="ECO:0008006" key="4">
    <source>
        <dbReference type="Google" id="ProtNLM"/>
    </source>
</evidence>
<gene>
    <name evidence="3" type="ORF">S12H4_51368</name>
</gene>
<feature type="transmembrane region" description="Helical" evidence="2">
    <location>
        <begin position="99"/>
        <end position="126"/>
    </location>
</feature>
<feature type="coiled-coil region" evidence="1">
    <location>
        <begin position="157"/>
        <end position="184"/>
    </location>
</feature>
<evidence type="ECO:0000256" key="1">
    <source>
        <dbReference type="SAM" id="Coils"/>
    </source>
</evidence>
<feature type="non-terminal residue" evidence="3">
    <location>
        <position position="242"/>
    </location>
</feature>
<protein>
    <recommendedName>
        <fullName evidence="4">Phage tail tape measure protein</fullName>
    </recommendedName>
</protein>
<accession>X1VTS5</accession>